<evidence type="ECO:0000259" key="8">
    <source>
        <dbReference type="PROSITE" id="PS50111"/>
    </source>
</evidence>
<dbReference type="CDD" id="cd06225">
    <property type="entry name" value="HAMP"/>
    <property type="match status" value="1"/>
</dbReference>
<dbReference type="PANTHER" id="PTHR32089">
    <property type="entry name" value="METHYL-ACCEPTING CHEMOTAXIS PROTEIN MCPB"/>
    <property type="match status" value="1"/>
</dbReference>
<dbReference type="Gene3D" id="1.10.287.950">
    <property type="entry name" value="Methyl-accepting chemotaxis protein"/>
    <property type="match status" value="1"/>
</dbReference>
<dbReference type="InterPro" id="IPR004090">
    <property type="entry name" value="Chemotax_Me-accpt_rcpt"/>
</dbReference>
<dbReference type="Gene3D" id="6.10.340.10">
    <property type="match status" value="1"/>
</dbReference>
<evidence type="ECO:0008006" key="12">
    <source>
        <dbReference type="Google" id="ProtNLM"/>
    </source>
</evidence>
<dbReference type="PROSITE" id="PS50111">
    <property type="entry name" value="CHEMOTAXIS_TRANSDUC_2"/>
    <property type="match status" value="1"/>
</dbReference>
<feature type="domain" description="HAMP" evidence="9">
    <location>
        <begin position="191"/>
        <end position="244"/>
    </location>
</feature>
<accession>A0A7I8DFX5</accession>
<evidence type="ECO:0000256" key="3">
    <source>
        <dbReference type="ARBA" id="ARBA00023136"/>
    </source>
</evidence>
<feature type="transmembrane region" description="Helical" evidence="7">
    <location>
        <begin position="166"/>
        <end position="194"/>
    </location>
</feature>
<evidence type="ECO:0000256" key="1">
    <source>
        <dbReference type="ARBA" id="ARBA00004236"/>
    </source>
</evidence>
<evidence type="ECO:0000256" key="7">
    <source>
        <dbReference type="SAM" id="Phobius"/>
    </source>
</evidence>
<dbReference type="PANTHER" id="PTHR32089:SF112">
    <property type="entry name" value="LYSOZYME-LIKE PROTEIN-RELATED"/>
    <property type="match status" value="1"/>
</dbReference>
<keyword evidence="7" id="KW-0812">Transmembrane</keyword>
<keyword evidence="4 6" id="KW-0807">Transducer</keyword>
<dbReference type="InterPro" id="IPR003660">
    <property type="entry name" value="HAMP_dom"/>
</dbReference>
<dbReference type="InterPro" id="IPR004089">
    <property type="entry name" value="MCPsignal_dom"/>
</dbReference>
<dbReference type="Pfam" id="PF00672">
    <property type="entry name" value="HAMP"/>
    <property type="match status" value="1"/>
</dbReference>
<dbReference type="Proteomes" id="UP000593802">
    <property type="component" value="Chromosome"/>
</dbReference>
<feature type="transmembrane region" description="Helical" evidence="7">
    <location>
        <begin position="12"/>
        <end position="32"/>
    </location>
</feature>
<dbReference type="Pfam" id="PF00015">
    <property type="entry name" value="MCPsignal"/>
    <property type="match status" value="1"/>
</dbReference>
<evidence type="ECO:0000256" key="4">
    <source>
        <dbReference type="ARBA" id="ARBA00023224"/>
    </source>
</evidence>
<gene>
    <name evidence="10" type="ORF">skT53_28340</name>
</gene>
<evidence type="ECO:0000256" key="5">
    <source>
        <dbReference type="ARBA" id="ARBA00029447"/>
    </source>
</evidence>
<evidence type="ECO:0000313" key="10">
    <source>
        <dbReference type="EMBL" id="BCJ87849.1"/>
    </source>
</evidence>
<keyword evidence="3 7" id="KW-0472">Membrane</keyword>
<protein>
    <recommendedName>
        <fullName evidence="12">Methyl-accepting chemotaxis protein</fullName>
    </recommendedName>
</protein>
<keyword evidence="2" id="KW-1003">Cell membrane</keyword>
<dbReference type="GO" id="GO:0005886">
    <property type="term" value="C:plasma membrane"/>
    <property type="evidence" value="ECO:0007669"/>
    <property type="project" value="UniProtKB-SubCell"/>
</dbReference>
<evidence type="ECO:0000313" key="11">
    <source>
        <dbReference type="Proteomes" id="UP000593802"/>
    </source>
</evidence>
<dbReference type="GO" id="GO:0004888">
    <property type="term" value="F:transmembrane signaling receptor activity"/>
    <property type="evidence" value="ECO:0007669"/>
    <property type="project" value="InterPro"/>
</dbReference>
<dbReference type="SUPFAM" id="SSF58104">
    <property type="entry name" value="Methyl-accepting chemotaxis protein (MCP) signaling domain"/>
    <property type="match status" value="1"/>
</dbReference>
<evidence type="ECO:0000256" key="2">
    <source>
        <dbReference type="ARBA" id="ARBA00022475"/>
    </source>
</evidence>
<keyword evidence="7" id="KW-1133">Transmembrane helix</keyword>
<sequence length="549" mass="60825">MKKQKTLSGQISLAVAVCVTAAVLLTAGLVYFQAEKVMRAMVITDLQRTGMIMKEKVTLLISSIDSAQLPGQMEFEMLKESTRMNQKGWEPKQWMIDTNSGKTVINLAKEEPAPDLLKQIRGSQEGVLQVKRNGQNRTIFFEAIPEKGWCYVLDVSQDGYLAPVRYIRTVTLCIGVAVLAVAVLAMIWLIRLWIKPLARIRKVMEQVANGDLRDRMDETNGVREITDVAKGLNFMLESINEMVQVLEQGIDSGKRSANSMLQAIDEFAQQFRSTSESMNVMGQGAKQQASALDTSVSSMESMSRRVVQLVGIMQEGSSITTQMKDEIEQGLVAVEKNTDRMQLVSDLTEEINQTVLRLADGMKQIRNILATIQGIAGQTNLLALNASIEAARAGEAGRGFAVVAEEVRVLADQSKVAAEEILQFTQSIEREAELAVKKTLVGKQEAEQGVSEAVYARDTMQKVYKGIESTQKMVADTVSVMEQWASQVQEIEQTLFSVRQVSHNTLSSSMQIESISAEQLEKSKQLQTGAEELVDVMNRLNDKARQFVV</sequence>
<dbReference type="RefSeq" id="WP_200758282.1">
    <property type="nucleotide sequence ID" value="NZ_AP023366.1"/>
</dbReference>
<feature type="domain" description="Methyl-accepting transducer" evidence="8">
    <location>
        <begin position="263"/>
        <end position="499"/>
    </location>
</feature>
<keyword evidence="11" id="KW-1185">Reference proteome</keyword>
<evidence type="ECO:0000256" key="6">
    <source>
        <dbReference type="PROSITE-ProRule" id="PRU00284"/>
    </source>
</evidence>
<dbReference type="EMBL" id="AP023366">
    <property type="protein sequence ID" value="BCJ87849.1"/>
    <property type="molecule type" value="Genomic_DNA"/>
</dbReference>
<dbReference type="SMART" id="SM00304">
    <property type="entry name" value="HAMP"/>
    <property type="match status" value="1"/>
</dbReference>
<dbReference type="SMART" id="SM00283">
    <property type="entry name" value="MA"/>
    <property type="match status" value="1"/>
</dbReference>
<dbReference type="PROSITE" id="PS50885">
    <property type="entry name" value="HAMP"/>
    <property type="match status" value="1"/>
</dbReference>
<dbReference type="KEGG" id="eff:skT53_28340"/>
<dbReference type="GO" id="GO:0006935">
    <property type="term" value="P:chemotaxis"/>
    <property type="evidence" value="ECO:0007669"/>
    <property type="project" value="InterPro"/>
</dbReference>
<comment type="subcellular location">
    <subcellularLocation>
        <location evidence="1">Cell membrane</location>
    </subcellularLocation>
</comment>
<evidence type="ECO:0000259" key="9">
    <source>
        <dbReference type="PROSITE" id="PS50885"/>
    </source>
</evidence>
<dbReference type="GO" id="GO:0007165">
    <property type="term" value="P:signal transduction"/>
    <property type="evidence" value="ECO:0007669"/>
    <property type="project" value="UniProtKB-KW"/>
</dbReference>
<organism evidence="10 11">
    <name type="scientific">Effusibacillus dendaii</name>
    <dbReference type="NCBI Taxonomy" id="2743772"/>
    <lineage>
        <taxon>Bacteria</taxon>
        <taxon>Bacillati</taxon>
        <taxon>Bacillota</taxon>
        <taxon>Bacilli</taxon>
        <taxon>Bacillales</taxon>
        <taxon>Alicyclobacillaceae</taxon>
        <taxon>Effusibacillus</taxon>
    </lineage>
</organism>
<dbReference type="AlphaFoldDB" id="A0A7I8DFX5"/>
<dbReference type="PRINTS" id="PR00260">
    <property type="entry name" value="CHEMTRNSDUCR"/>
</dbReference>
<proteinExistence type="inferred from homology"/>
<name>A0A7I8DFX5_9BACL</name>
<reference evidence="10 11" key="1">
    <citation type="submission" date="2020-08" db="EMBL/GenBank/DDBJ databases">
        <title>Complete Genome Sequence of Effusibacillus dendaii Strain skT53, Isolated from Farmland soil.</title>
        <authorList>
            <person name="Konishi T."/>
            <person name="Kawasaki H."/>
        </authorList>
    </citation>
    <scope>NUCLEOTIDE SEQUENCE [LARGE SCALE GENOMIC DNA]</scope>
    <source>
        <strain evidence="11">skT53</strain>
    </source>
</reference>
<comment type="similarity">
    <text evidence="5">Belongs to the methyl-accepting chemotaxis (MCP) protein family.</text>
</comment>